<dbReference type="InterPro" id="IPR011437">
    <property type="entry name" value="DUF1540"/>
</dbReference>
<dbReference type="PATRIC" id="fig|85874.4.peg.1639"/>
<evidence type="ECO:0000313" key="4">
    <source>
        <dbReference type="Proteomes" id="UP000053326"/>
    </source>
</evidence>
<feature type="compositionally biased region" description="Polar residues" evidence="1">
    <location>
        <begin position="28"/>
        <end position="37"/>
    </location>
</feature>
<dbReference type="Proteomes" id="UP000053326">
    <property type="component" value="Unassembled WGS sequence"/>
</dbReference>
<gene>
    <name evidence="3" type="ORF">XD66_0491</name>
</gene>
<evidence type="ECO:0000313" key="3">
    <source>
        <dbReference type="EMBL" id="KUK36795.1"/>
    </source>
</evidence>
<proteinExistence type="predicted"/>
<feature type="region of interest" description="Disordered" evidence="1">
    <location>
        <begin position="28"/>
        <end position="48"/>
    </location>
</feature>
<dbReference type="Pfam" id="PF07561">
    <property type="entry name" value="DUF1540"/>
    <property type="match status" value="1"/>
</dbReference>
<accession>A0A101FGU7</accession>
<sequence>MPEIKCNVTECVYNKNIKCGAPMIQVDRNGTSDADSSDQTKCETFKRS</sequence>
<dbReference type="EMBL" id="LGFO01000040">
    <property type="protein sequence ID" value="KUK36795.1"/>
    <property type="molecule type" value="Genomic_DNA"/>
</dbReference>
<feature type="compositionally biased region" description="Basic and acidic residues" evidence="1">
    <location>
        <begin position="38"/>
        <end position="48"/>
    </location>
</feature>
<evidence type="ECO:0000256" key="1">
    <source>
        <dbReference type="SAM" id="MobiDB-lite"/>
    </source>
</evidence>
<organism evidence="3 4">
    <name type="scientific">Thermacetogenium phaeum</name>
    <dbReference type="NCBI Taxonomy" id="85874"/>
    <lineage>
        <taxon>Bacteria</taxon>
        <taxon>Bacillati</taxon>
        <taxon>Bacillota</taxon>
        <taxon>Clostridia</taxon>
        <taxon>Thermoanaerobacterales</taxon>
        <taxon>Thermoanaerobacteraceae</taxon>
        <taxon>Thermacetogenium</taxon>
    </lineage>
</organism>
<comment type="caution">
    <text evidence="3">The sequence shown here is derived from an EMBL/GenBank/DDBJ whole genome shotgun (WGS) entry which is preliminary data.</text>
</comment>
<protein>
    <submittedName>
        <fullName evidence="3">Gel scht</fullName>
    </submittedName>
</protein>
<feature type="domain" description="DUF1540" evidence="2">
    <location>
        <begin position="4"/>
        <end position="45"/>
    </location>
</feature>
<name>A0A101FGU7_9THEO</name>
<dbReference type="AlphaFoldDB" id="A0A101FGU7"/>
<evidence type="ECO:0000259" key="2">
    <source>
        <dbReference type="Pfam" id="PF07561"/>
    </source>
</evidence>
<reference evidence="4" key="1">
    <citation type="journal article" date="2015" name="MBio">
        <title>Genome-Resolved Metagenomic Analysis Reveals Roles for Candidate Phyla and Other Microbial Community Members in Biogeochemical Transformations in Oil Reservoirs.</title>
        <authorList>
            <person name="Hu P."/>
            <person name="Tom L."/>
            <person name="Singh A."/>
            <person name="Thomas B.C."/>
            <person name="Baker B.J."/>
            <person name="Piceno Y.M."/>
            <person name="Andersen G.L."/>
            <person name="Banfield J.F."/>
        </authorList>
    </citation>
    <scope>NUCLEOTIDE SEQUENCE [LARGE SCALE GENOMIC DNA]</scope>
</reference>